<dbReference type="OrthoDB" id="6077212at2"/>
<protein>
    <recommendedName>
        <fullName evidence="3">HTH tetR-type domain-containing protein</fullName>
    </recommendedName>
</protein>
<dbReference type="SUPFAM" id="SSF46689">
    <property type="entry name" value="Homeodomain-like"/>
    <property type="match status" value="1"/>
</dbReference>
<dbReference type="PROSITE" id="PS50977">
    <property type="entry name" value="HTH_TETR_2"/>
    <property type="match status" value="1"/>
</dbReference>
<evidence type="ECO:0000256" key="2">
    <source>
        <dbReference type="PROSITE-ProRule" id="PRU00335"/>
    </source>
</evidence>
<evidence type="ECO:0000313" key="4">
    <source>
        <dbReference type="EMBL" id="AUM13832.1"/>
    </source>
</evidence>
<dbReference type="EMBL" id="CP022684">
    <property type="protein sequence ID" value="AUM13832.1"/>
    <property type="molecule type" value="Genomic_DNA"/>
</dbReference>
<sequence length="202" mass="23092">MNLEIPAALLKEDEDSTNQRILDSARSLYIEYGLRRTTMEDVAKQAGMGRATLYRRFSEKDHLFKAVILRDLQRHLVIIENAIRDMNSALDGLLEAFVQFCGLINANELLQRLLKSEPDHVLPYLTTDFEAIMMFARQYLSMQLQRGQKLGHIKASDPAITAEMLLRLTQSLMLSPKGVIDPASEKSLRQFVENYLRPLLTP</sequence>
<keyword evidence="1 2" id="KW-0238">DNA-binding</keyword>
<proteinExistence type="predicted"/>
<feature type="DNA-binding region" description="H-T-H motif" evidence="2">
    <location>
        <begin position="38"/>
        <end position="57"/>
    </location>
</feature>
<dbReference type="Gene3D" id="1.10.357.10">
    <property type="entry name" value="Tetracycline Repressor, domain 2"/>
    <property type="match status" value="1"/>
</dbReference>
<dbReference type="PANTHER" id="PTHR30055">
    <property type="entry name" value="HTH-TYPE TRANSCRIPTIONAL REGULATOR RUTR"/>
    <property type="match status" value="1"/>
</dbReference>
<reference evidence="5" key="1">
    <citation type="submission" date="2017-08" db="EMBL/GenBank/DDBJ databases">
        <title>Direct submision.</title>
        <authorList>
            <person name="Kim S.-J."/>
            <person name="Rhee S.-K."/>
        </authorList>
    </citation>
    <scope>NUCLEOTIDE SEQUENCE [LARGE SCALE GENOMIC DNA]</scope>
    <source>
        <strain evidence="5">GI5</strain>
    </source>
</reference>
<dbReference type="GO" id="GO:0000976">
    <property type="term" value="F:transcription cis-regulatory region binding"/>
    <property type="evidence" value="ECO:0007669"/>
    <property type="project" value="TreeGrafter"/>
</dbReference>
<dbReference type="GO" id="GO:0003700">
    <property type="term" value="F:DNA-binding transcription factor activity"/>
    <property type="evidence" value="ECO:0007669"/>
    <property type="project" value="TreeGrafter"/>
</dbReference>
<feature type="domain" description="HTH tetR-type" evidence="3">
    <location>
        <begin position="15"/>
        <end position="75"/>
    </location>
</feature>
<evidence type="ECO:0000259" key="3">
    <source>
        <dbReference type="PROSITE" id="PS50977"/>
    </source>
</evidence>
<dbReference type="KEGG" id="kak:Kalk_15970"/>
<dbReference type="InterPro" id="IPR050109">
    <property type="entry name" value="HTH-type_TetR-like_transc_reg"/>
</dbReference>
<evidence type="ECO:0000313" key="5">
    <source>
        <dbReference type="Proteomes" id="UP000235116"/>
    </source>
</evidence>
<dbReference type="RefSeq" id="WP_101895207.1">
    <property type="nucleotide sequence ID" value="NZ_CP022684.1"/>
</dbReference>
<keyword evidence="5" id="KW-1185">Reference proteome</keyword>
<dbReference type="InterPro" id="IPR001647">
    <property type="entry name" value="HTH_TetR"/>
</dbReference>
<dbReference type="Proteomes" id="UP000235116">
    <property type="component" value="Chromosome"/>
</dbReference>
<gene>
    <name evidence="4" type="ORF">Kalk_15970</name>
</gene>
<dbReference type="PRINTS" id="PR00455">
    <property type="entry name" value="HTHTETR"/>
</dbReference>
<dbReference type="AlphaFoldDB" id="A0A2K9LNH6"/>
<name>A0A2K9LNH6_9GAMM</name>
<dbReference type="PANTHER" id="PTHR30055:SF153">
    <property type="entry name" value="HTH-TYPE TRANSCRIPTIONAL REPRESSOR RV3405C"/>
    <property type="match status" value="1"/>
</dbReference>
<dbReference type="InterPro" id="IPR009057">
    <property type="entry name" value="Homeodomain-like_sf"/>
</dbReference>
<dbReference type="Pfam" id="PF00440">
    <property type="entry name" value="TetR_N"/>
    <property type="match status" value="1"/>
</dbReference>
<accession>A0A2K9LNH6</accession>
<evidence type="ECO:0000256" key="1">
    <source>
        <dbReference type="ARBA" id="ARBA00023125"/>
    </source>
</evidence>
<organism evidence="4 5">
    <name type="scientific">Ketobacter alkanivorans</name>
    <dbReference type="NCBI Taxonomy" id="1917421"/>
    <lineage>
        <taxon>Bacteria</taxon>
        <taxon>Pseudomonadati</taxon>
        <taxon>Pseudomonadota</taxon>
        <taxon>Gammaproteobacteria</taxon>
        <taxon>Pseudomonadales</taxon>
        <taxon>Ketobacteraceae</taxon>
        <taxon>Ketobacter</taxon>
    </lineage>
</organism>